<keyword evidence="11" id="KW-1185">Reference proteome</keyword>
<keyword evidence="6" id="KW-0735">Signal-anchor</keyword>
<dbReference type="GO" id="GO:0016758">
    <property type="term" value="F:hexosyltransferase activity"/>
    <property type="evidence" value="ECO:0007669"/>
    <property type="project" value="InterPro"/>
</dbReference>
<keyword evidence="4" id="KW-0808">Transferase</keyword>
<evidence type="ECO:0000256" key="2">
    <source>
        <dbReference type="ARBA" id="ARBA00008661"/>
    </source>
</evidence>
<evidence type="ECO:0000313" key="11">
    <source>
        <dbReference type="Proteomes" id="UP000007875"/>
    </source>
</evidence>
<evidence type="ECO:0000256" key="3">
    <source>
        <dbReference type="ARBA" id="ARBA00022676"/>
    </source>
</evidence>
<reference evidence="11" key="1">
    <citation type="submission" date="2003-08" db="EMBL/GenBank/DDBJ databases">
        <authorList>
            <person name="Birren B."/>
            <person name="Nusbaum C."/>
            <person name="Abebe A."/>
            <person name="Abouelleil A."/>
            <person name="Adekoya E."/>
            <person name="Ait-zahra M."/>
            <person name="Allen N."/>
            <person name="Allen T."/>
            <person name="An P."/>
            <person name="Anderson M."/>
            <person name="Anderson S."/>
            <person name="Arachchi H."/>
            <person name="Armbruster J."/>
            <person name="Bachantsang P."/>
            <person name="Baldwin J."/>
            <person name="Barry A."/>
            <person name="Bayul T."/>
            <person name="Blitshsteyn B."/>
            <person name="Bloom T."/>
            <person name="Blye J."/>
            <person name="Boguslavskiy L."/>
            <person name="Borowsky M."/>
            <person name="Boukhgalter B."/>
            <person name="Brunache A."/>
            <person name="Butler J."/>
            <person name="Calixte N."/>
            <person name="Calvo S."/>
            <person name="Camarata J."/>
            <person name="Campo K."/>
            <person name="Chang J."/>
            <person name="Cheshatsang Y."/>
            <person name="Citroen M."/>
            <person name="Collymore A."/>
            <person name="Considine T."/>
            <person name="Cook A."/>
            <person name="Cooke P."/>
            <person name="Corum B."/>
            <person name="Cuomo C."/>
            <person name="David R."/>
            <person name="Dawoe T."/>
            <person name="Degray S."/>
            <person name="Dodge S."/>
            <person name="Dooley K."/>
            <person name="Dorje P."/>
            <person name="Dorjee K."/>
            <person name="Dorris L."/>
            <person name="Duffey N."/>
            <person name="Dupes A."/>
            <person name="Elkins T."/>
            <person name="Engels R."/>
            <person name="Erickson J."/>
            <person name="Farina A."/>
            <person name="Faro S."/>
            <person name="Ferreira P."/>
            <person name="Fischer H."/>
            <person name="Fitzgerald M."/>
            <person name="Foley K."/>
            <person name="Gage D."/>
            <person name="Galagan J."/>
            <person name="Gearin G."/>
            <person name="Gnerre S."/>
            <person name="Gnirke A."/>
            <person name="Goyette A."/>
            <person name="Graham J."/>
            <person name="Grandbois E."/>
            <person name="Gyaltsen K."/>
            <person name="Hafez N."/>
            <person name="Hagopian D."/>
            <person name="Hagos B."/>
            <person name="Hall J."/>
            <person name="Hatcher B."/>
            <person name="Heller A."/>
            <person name="Higgins H."/>
            <person name="Honan T."/>
            <person name="Horn A."/>
            <person name="Houde N."/>
            <person name="Hughes L."/>
            <person name="Hulme W."/>
            <person name="Husby E."/>
            <person name="Iliev I."/>
            <person name="Jaffe D."/>
            <person name="Jones C."/>
            <person name="Kamal M."/>
            <person name="Kamat A."/>
            <person name="Kamvysselis M."/>
            <person name="Karlsson E."/>
            <person name="Kells C."/>
            <person name="Kieu A."/>
            <person name="Kisner P."/>
            <person name="Kodira C."/>
            <person name="Kulbokas E."/>
            <person name="Labutti K."/>
            <person name="Lama D."/>
            <person name="Landers T."/>
            <person name="Leger J."/>
            <person name="Levine S."/>
            <person name="Lewis D."/>
            <person name="Lewis T."/>
            <person name="Lindblad-toh K."/>
            <person name="Liu X."/>
            <person name="Lokyitsang T."/>
            <person name="Lokyitsang Y."/>
            <person name="Lucien O."/>
            <person name="Lui A."/>
            <person name="Ma L.J."/>
            <person name="Mabbitt R."/>
            <person name="Macdonald J."/>
            <person name="Maclean C."/>
            <person name="Major J."/>
            <person name="Manning J."/>
            <person name="Marabella R."/>
            <person name="Maru K."/>
            <person name="Matthews C."/>
            <person name="Mauceli E."/>
            <person name="Mccarthy M."/>
            <person name="Mcdonough S."/>
            <person name="Mcghee T."/>
            <person name="Meldrim J."/>
            <person name="Meneus L."/>
            <person name="Mesirov J."/>
            <person name="Mihalev A."/>
            <person name="Mihova T."/>
            <person name="Mikkelsen T."/>
            <person name="Mlenga V."/>
            <person name="Moru K."/>
            <person name="Mozes J."/>
            <person name="Mulrain L."/>
            <person name="Munson G."/>
            <person name="Naylor J."/>
            <person name="Newes C."/>
            <person name="Nguyen C."/>
            <person name="Nguyen N."/>
            <person name="Nguyen T."/>
            <person name="Nicol R."/>
            <person name="Nielsen C."/>
            <person name="Nizzari M."/>
            <person name="Norbu C."/>
            <person name="Norbu N."/>
            <person name="O'donnell P."/>
            <person name="Okoawo O."/>
            <person name="O'leary S."/>
            <person name="Omotosho B."/>
            <person name="O'neill K."/>
            <person name="Osman S."/>
            <person name="Parker S."/>
            <person name="Perrin D."/>
            <person name="Phunkhang P."/>
            <person name="Piqani B."/>
            <person name="Purcell S."/>
            <person name="Rachupka T."/>
            <person name="Ramasamy U."/>
            <person name="Rameau R."/>
            <person name="Ray V."/>
            <person name="Raymond C."/>
            <person name="Retta R."/>
            <person name="Richardson S."/>
            <person name="Rise C."/>
            <person name="Rodriguez J."/>
            <person name="Rogers J."/>
            <person name="Rogov P."/>
            <person name="Rutman M."/>
            <person name="Schupbach R."/>
            <person name="Seaman C."/>
            <person name="Settipalli S."/>
            <person name="Sharpe T."/>
            <person name="Sheridan J."/>
            <person name="Sherpa N."/>
            <person name="Shi J."/>
            <person name="Smirnov S."/>
            <person name="Smith C."/>
            <person name="Sougnez C."/>
            <person name="Spencer B."/>
            <person name="Stalker J."/>
            <person name="Stange-thomann N."/>
            <person name="Stavropoulos S."/>
            <person name="Stetson K."/>
            <person name="Stone C."/>
            <person name="Stone S."/>
            <person name="Stubbs M."/>
            <person name="Talamas J."/>
            <person name="Tchuinga P."/>
            <person name="Tenzing P."/>
            <person name="Tesfaye S."/>
            <person name="Theodore J."/>
            <person name="Thoulutsang Y."/>
            <person name="Topham K."/>
            <person name="Towey S."/>
            <person name="Tsamla T."/>
            <person name="Tsomo N."/>
            <person name="Vallee D."/>
            <person name="Vassiliev H."/>
            <person name="Venkataraman V."/>
            <person name="Vinson J."/>
            <person name="Vo A."/>
            <person name="Wade C."/>
            <person name="Wang S."/>
            <person name="Wangchuk T."/>
            <person name="Wangdi T."/>
            <person name="Whittaker C."/>
            <person name="Wilkinson J."/>
            <person name="Wu Y."/>
            <person name="Wyman D."/>
            <person name="Yadav S."/>
            <person name="Yang S."/>
            <person name="Yang X."/>
            <person name="Yeager S."/>
            <person name="Yee E."/>
            <person name="Young G."/>
            <person name="Zainoun J."/>
            <person name="Zembeck L."/>
            <person name="Zimmer A."/>
            <person name="Zody M."/>
            <person name="Lander E."/>
        </authorList>
    </citation>
    <scope>NUCLEOTIDE SEQUENCE [LARGE SCALE GENOMIC DNA]</scope>
</reference>
<dbReference type="Ensembl" id="ENSCSAVT00000004007.1">
    <property type="protein sequence ID" value="ENSCSAVP00000003948.1"/>
    <property type="gene ID" value="ENSCSAVG00000002343.1"/>
</dbReference>
<dbReference type="InterPro" id="IPR002659">
    <property type="entry name" value="Glyco_trans_31"/>
</dbReference>
<keyword evidence="7" id="KW-1133">Transmembrane helix</keyword>
<reference evidence="10" key="2">
    <citation type="submission" date="2025-08" db="UniProtKB">
        <authorList>
            <consortium name="Ensembl"/>
        </authorList>
    </citation>
    <scope>IDENTIFICATION</scope>
</reference>
<evidence type="ECO:0000256" key="4">
    <source>
        <dbReference type="ARBA" id="ARBA00022679"/>
    </source>
</evidence>
<sequence length="153" mass="17708">MFCSFQYSNHLVPNRDENSKYFVSREVYPDAQFPHFCHGGLTVLSFPILSEIYRLAEITNRTGMVLEDVLINGILRYKLGKKNSNIKRVIQPRLGPMLWHLSNADELHFKLAWSAVTTLLTIRVHNRTRYVGLFPSARMFLADMNDAVLPMLH</sequence>
<dbReference type="Pfam" id="PF01762">
    <property type="entry name" value="Galactosyl_T"/>
    <property type="match status" value="1"/>
</dbReference>
<evidence type="ECO:0000256" key="8">
    <source>
        <dbReference type="ARBA" id="ARBA00023034"/>
    </source>
</evidence>
<organism evidence="10 11">
    <name type="scientific">Ciona savignyi</name>
    <name type="common">Pacific transparent sea squirt</name>
    <dbReference type="NCBI Taxonomy" id="51511"/>
    <lineage>
        <taxon>Eukaryota</taxon>
        <taxon>Metazoa</taxon>
        <taxon>Chordata</taxon>
        <taxon>Tunicata</taxon>
        <taxon>Ascidiacea</taxon>
        <taxon>Phlebobranchia</taxon>
        <taxon>Cionidae</taxon>
        <taxon>Ciona</taxon>
    </lineage>
</organism>
<proteinExistence type="inferred from homology"/>
<dbReference type="InParanoid" id="H2YF50"/>
<comment type="subcellular location">
    <subcellularLocation>
        <location evidence="1">Golgi apparatus membrane</location>
        <topology evidence="1">Single-pass type II membrane protein</topology>
    </subcellularLocation>
</comment>
<dbReference type="HOGENOM" id="CLU_1712642_0_0_1"/>
<evidence type="ECO:0000256" key="9">
    <source>
        <dbReference type="ARBA" id="ARBA00023136"/>
    </source>
</evidence>
<dbReference type="GO" id="GO:0000139">
    <property type="term" value="C:Golgi membrane"/>
    <property type="evidence" value="ECO:0007669"/>
    <property type="project" value="UniProtKB-SubCell"/>
</dbReference>
<keyword evidence="5" id="KW-0812">Transmembrane</keyword>
<keyword evidence="9" id="KW-0472">Membrane</keyword>
<evidence type="ECO:0000256" key="6">
    <source>
        <dbReference type="ARBA" id="ARBA00022968"/>
    </source>
</evidence>
<evidence type="ECO:0000313" key="10">
    <source>
        <dbReference type="Ensembl" id="ENSCSAVP00000003948.1"/>
    </source>
</evidence>
<evidence type="ECO:0000256" key="7">
    <source>
        <dbReference type="ARBA" id="ARBA00022989"/>
    </source>
</evidence>
<accession>H2YF50</accession>
<protein>
    <submittedName>
        <fullName evidence="10">Uncharacterized protein</fullName>
    </submittedName>
</protein>
<evidence type="ECO:0000256" key="1">
    <source>
        <dbReference type="ARBA" id="ARBA00004323"/>
    </source>
</evidence>
<keyword evidence="3" id="KW-0328">Glycosyltransferase</keyword>
<comment type="similarity">
    <text evidence="2">Belongs to the glycosyltransferase 31 family.</text>
</comment>
<reference evidence="10" key="3">
    <citation type="submission" date="2025-09" db="UniProtKB">
        <authorList>
            <consortium name="Ensembl"/>
        </authorList>
    </citation>
    <scope>IDENTIFICATION</scope>
</reference>
<dbReference type="AlphaFoldDB" id="H2YF50"/>
<name>H2YF50_CIOSA</name>
<dbReference type="Proteomes" id="UP000007875">
    <property type="component" value="Unassembled WGS sequence"/>
</dbReference>
<keyword evidence="8" id="KW-0333">Golgi apparatus</keyword>
<evidence type="ECO:0000256" key="5">
    <source>
        <dbReference type="ARBA" id="ARBA00022692"/>
    </source>
</evidence>